<dbReference type="InterPro" id="IPR050250">
    <property type="entry name" value="Macrolide_Exporter_MacB"/>
</dbReference>
<feature type="transmembrane region" description="Helical" evidence="7">
    <location>
        <begin position="404"/>
        <end position="424"/>
    </location>
</feature>
<reference evidence="10" key="1">
    <citation type="submission" date="2020-06" db="EMBL/GenBank/DDBJ databases">
        <title>Legume-microbial interactions unlock mineral nutrients during tropical forest succession.</title>
        <authorList>
            <person name="Epihov D.Z."/>
        </authorList>
    </citation>
    <scope>NUCLEOTIDE SEQUENCE [LARGE SCALE GENOMIC DNA]</scope>
    <source>
        <strain evidence="10">Pan2503</strain>
    </source>
</reference>
<gene>
    <name evidence="10" type="ORF">HRJ53_29700</name>
</gene>
<sequence length="454" mass="49497">MIKKPGFTVVVIVTLAIGIAANTAIFSVVNGVLLRPLPYGQDDRVVTVWESAPKRGVEREPTSPANFFDWREQSESFEAVGMAEPWGHLLIGDGEPEAIRSWIVSPGFFDALGAQPFLGRIFVPEEYQVGSSPVVVVGYQWWQRHFGGDPNLVGKKLMFNNQLTMVVGIMPPDFEYPPGREVWAPRPRRDNDLLNRGRTFIWVVGRLRSGRTVGQAQQEMSAIGTRLAAQYPQTNAGIGVVLVPLRQFLFGEVRLGLLVLFGAVGLVLLIACANVANLLLARGAERQREFAIRRALGASRKRIVLQLMTESLVLAAVGGACGMLLSRGLIQLIVALGADNLPRLERINVNPSVLIFALTISVLTALLCGLAPALQKTRLNLQEVLKEGIHAATAGSARQRFRRVLVISQIAVAFVLLVGAGLLARSFVELLELNPGFVANKALTLEVQLARRTP</sequence>
<evidence type="ECO:0000313" key="10">
    <source>
        <dbReference type="EMBL" id="MBA0089186.1"/>
    </source>
</evidence>
<dbReference type="EMBL" id="JACDQQ010002867">
    <property type="protein sequence ID" value="MBA0089186.1"/>
    <property type="molecule type" value="Genomic_DNA"/>
</dbReference>
<dbReference type="AlphaFoldDB" id="A0A7V8NX96"/>
<evidence type="ECO:0000256" key="6">
    <source>
        <dbReference type="ARBA" id="ARBA00038076"/>
    </source>
</evidence>
<keyword evidence="4 7" id="KW-1133">Transmembrane helix</keyword>
<evidence type="ECO:0000313" key="11">
    <source>
        <dbReference type="Proteomes" id="UP000567293"/>
    </source>
</evidence>
<evidence type="ECO:0000256" key="1">
    <source>
        <dbReference type="ARBA" id="ARBA00004651"/>
    </source>
</evidence>
<evidence type="ECO:0000256" key="7">
    <source>
        <dbReference type="SAM" id="Phobius"/>
    </source>
</evidence>
<feature type="transmembrane region" description="Helical" evidence="7">
    <location>
        <begin position="255"/>
        <end position="280"/>
    </location>
</feature>
<dbReference type="PANTHER" id="PTHR30572:SF4">
    <property type="entry name" value="ABC TRANSPORTER PERMEASE YTRF"/>
    <property type="match status" value="1"/>
</dbReference>
<evidence type="ECO:0000256" key="5">
    <source>
        <dbReference type="ARBA" id="ARBA00023136"/>
    </source>
</evidence>
<feature type="transmembrane region" description="Helical" evidence="7">
    <location>
        <begin position="354"/>
        <end position="374"/>
    </location>
</feature>
<proteinExistence type="inferred from homology"/>
<feature type="transmembrane region" description="Helical" evidence="7">
    <location>
        <begin position="312"/>
        <end position="334"/>
    </location>
</feature>
<comment type="similarity">
    <text evidence="6">Belongs to the ABC-4 integral membrane protein family.</text>
</comment>
<dbReference type="Proteomes" id="UP000567293">
    <property type="component" value="Unassembled WGS sequence"/>
</dbReference>
<feature type="non-terminal residue" evidence="10">
    <location>
        <position position="454"/>
    </location>
</feature>
<comment type="caution">
    <text evidence="10">The sequence shown here is derived from an EMBL/GenBank/DDBJ whole genome shotgun (WGS) entry which is preliminary data.</text>
</comment>
<feature type="domain" description="ABC3 transporter permease C-terminal" evidence="8">
    <location>
        <begin position="263"/>
        <end position="380"/>
    </location>
</feature>
<organism evidence="10 11">
    <name type="scientific">Candidatus Acidiferrum panamense</name>
    <dbReference type="NCBI Taxonomy" id="2741543"/>
    <lineage>
        <taxon>Bacteria</taxon>
        <taxon>Pseudomonadati</taxon>
        <taxon>Acidobacteriota</taxon>
        <taxon>Terriglobia</taxon>
        <taxon>Candidatus Acidiferrales</taxon>
        <taxon>Candidatus Acidiferrum</taxon>
    </lineage>
</organism>
<evidence type="ECO:0000256" key="4">
    <source>
        <dbReference type="ARBA" id="ARBA00022989"/>
    </source>
</evidence>
<name>A0A7V8NX96_9BACT</name>
<keyword evidence="2" id="KW-1003">Cell membrane</keyword>
<dbReference type="Pfam" id="PF12704">
    <property type="entry name" value="MacB_PCD"/>
    <property type="match status" value="1"/>
</dbReference>
<evidence type="ECO:0000256" key="3">
    <source>
        <dbReference type="ARBA" id="ARBA00022692"/>
    </source>
</evidence>
<keyword evidence="3 7" id="KW-0812">Transmembrane</keyword>
<feature type="domain" description="MacB-like periplasmic core" evidence="9">
    <location>
        <begin position="8"/>
        <end position="222"/>
    </location>
</feature>
<dbReference type="GO" id="GO:0005886">
    <property type="term" value="C:plasma membrane"/>
    <property type="evidence" value="ECO:0007669"/>
    <property type="project" value="UniProtKB-SubCell"/>
</dbReference>
<protein>
    <submittedName>
        <fullName evidence="10">ABC transporter permease</fullName>
    </submittedName>
</protein>
<keyword evidence="5 7" id="KW-0472">Membrane</keyword>
<feature type="transmembrane region" description="Helical" evidence="7">
    <location>
        <begin position="7"/>
        <end position="29"/>
    </location>
</feature>
<comment type="subcellular location">
    <subcellularLocation>
        <location evidence="1">Cell membrane</location>
        <topology evidence="1">Multi-pass membrane protein</topology>
    </subcellularLocation>
</comment>
<dbReference type="PANTHER" id="PTHR30572">
    <property type="entry name" value="MEMBRANE COMPONENT OF TRANSPORTER-RELATED"/>
    <property type="match status" value="1"/>
</dbReference>
<evidence type="ECO:0000256" key="2">
    <source>
        <dbReference type="ARBA" id="ARBA00022475"/>
    </source>
</evidence>
<dbReference type="InterPro" id="IPR003838">
    <property type="entry name" value="ABC3_permease_C"/>
</dbReference>
<accession>A0A7V8NX96</accession>
<evidence type="ECO:0000259" key="8">
    <source>
        <dbReference type="Pfam" id="PF02687"/>
    </source>
</evidence>
<dbReference type="InterPro" id="IPR025857">
    <property type="entry name" value="MacB_PCD"/>
</dbReference>
<keyword evidence="11" id="KW-1185">Reference proteome</keyword>
<dbReference type="Pfam" id="PF02687">
    <property type="entry name" value="FtsX"/>
    <property type="match status" value="1"/>
</dbReference>
<evidence type="ECO:0000259" key="9">
    <source>
        <dbReference type="Pfam" id="PF12704"/>
    </source>
</evidence>
<dbReference type="GO" id="GO:0022857">
    <property type="term" value="F:transmembrane transporter activity"/>
    <property type="evidence" value="ECO:0007669"/>
    <property type="project" value="TreeGrafter"/>
</dbReference>